<evidence type="ECO:0000313" key="1">
    <source>
        <dbReference type="EMBL" id="UQS95089.1"/>
    </source>
</evidence>
<gene>
    <name evidence="1" type="ORF">Pam3_18</name>
</gene>
<accession>A0ACD6BAN1</accession>
<proteinExistence type="evidence at protein level"/>
<dbReference type="PDB" id="7YFZ">
    <property type="method" value="EM"/>
    <property type="resolution" value="3.19 A"/>
    <property type="chains" value="h/i/j/k/l/m=1-106"/>
</dbReference>
<protein>
    <submittedName>
        <fullName evidence="1">Uncharacterized protein</fullName>
    </submittedName>
</protein>
<keyword evidence="2" id="KW-0002">3D-structure</keyword>
<reference evidence="1" key="1">
    <citation type="journal article" date="2022" name="Microbiome">
        <title>Comparative genomic analysis of five freshwater cyanophages and reference-guided metagenomic data mining.</title>
        <authorList>
            <person name="Du K."/>
            <person name="Yang F."/>
            <person name="Zhang J.T."/>
            <person name="Yu R.C."/>
            <person name="Deng Z."/>
            <person name="Li W.F."/>
            <person name="Chen Y."/>
            <person name="Li Q."/>
            <person name="Zhou C.Z."/>
        </authorList>
    </citation>
    <scope>NUCLEOTIDE SEQUENCE</scope>
</reference>
<dbReference type="EMBL" id="ON014755">
    <property type="protein sequence ID" value="UQS95089.1"/>
    <property type="molecule type" value="Genomic_DNA"/>
</dbReference>
<accession>A0A9E7DT67</accession>
<organism evidence="1">
    <name type="scientific">Pseudanabaena phage Pam3</name>
    <dbReference type="NCBI Taxonomy" id="2936519"/>
    <lineage>
        <taxon>Viruses</taxon>
        <taxon>Duplodnaviria</taxon>
        <taxon>Heunggongvirae</taxon>
        <taxon>Uroviricota</taxon>
        <taxon>Caudoviricetes</taxon>
    </lineage>
</organism>
<reference evidence="2" key="3">
    <citation type="journal article" date="2023" name="Proc. Natl. Acad. Sci. U.S.A.">
        <title>Fine structure and assembly pattern of a minimal myophage Pam3.</title>
        <authorList>
            <person name="Yang F."/>
            <person name="Jiang Y.L."/>
            <person name="Zhang J.T."/>
            <person name="Zhu J."/>
            <person name="Du K."/>
            <person name="Yu R.C."/>
            <person name="Wei Z.L."/>
            <person name="Kong W.W."/>
            <person name="Cui N."/>
            <person name="Li W.F."/>
            <person name="Chen Y."/>
            <person name="Li Q."/>
            <person name="Zhou C.Z."/>
        </authorList>
    </citation>
    <scope>STRUCTURE BY ELECTRON MICROSCOPY (3.19 ANGSTROMS) OF 1-106</scope>
</reference>
<name>A0ACD6BAN1_9CAUD</name>
<reference evidence="1" key="2">
    <citation type="submission" date="2022-03" db="EMBL/GenBank/DDBJ databases">
        <authorList>
            <person name="Du K."/>
            <person name="Yang F."/>
            <person name="Zhang J.T."/>
            <person name="Yu R.C."/>
            <person name="Deng Z."/>
            <person name="Li W.F."/>
            <person name="Chen Y."/>
            <person name="Li Q."/>
            <person name="Zhou C.Z."/>
        </authorList>
    </citation>
    <scope>NUCLEOTIDE SEQUENCE</scope>
</reference>
<sequence length="106" mass="11714">MIELEVLDESKQKFSVILNDRRVTIELWYNTTNDRWSFSLALDGDNVVTGRRLVTGVDLLAPFGLGIGALFLLSENGEPPTRANLPLGLVKLYHATQEEIDAAISA</sequence>
<evidence type="ECO:0007829" key="2">
    <source>
        <dbReference type="PDB" id="7YFZ"/>
    </source>
</evidence>